<keyword evidence="2" id="KW-0677">Repeat</keyword>
<keyword evidence="4" id="KW-1185">Reference proteome</keyword>
<dbReference type="Gene3D" id="2.120.10.80">
    <property type="entry name" value="Kelch-type beta propeller"/>
    <property type="match status" value="1"/>
</dbReference>
<proteinExistence type="predicted"/>
<protein>
    <submittedName>
        <fullName evidence="3">Uncharacterized protein</fullName>
    </submittedName>
</protein>
<gene>
    <name evidence="3" type="ORF">CU098_005298</name>
</gene>
<dbReference type="AlphaFoldDB" id="A0A367K2E6"/>
<dbReference type="Pfam" id="PF24681">
    <property type="entry name" value="Kelch_KLHDC2_KLHL20_DRC7"/>
    <property type="match status" value="1"/>
</dbReference>
<dbReference type="PANTHER" id="PTHR46093:SF18">
    <property type="entry name" value="FIBRONECTIN TYPE-III DOMAIN-CONTAINING PROTEIN"/>
    <property type="match status" value="1"/>
</dbReference>
<dbReference type="OrthoDB" id="2254818at2759"/>
<dbReference type="STRING" id="4846.A0A367K2E6"/>
<accession>A0A367K2E6</accession>
<keyword evidence="1" id="KW-0880">Kelch repeat</keyword>
<evidence type="ECO:0000313" key="3">
    <source>
        <dbReference type="EMBL" id="RCH96338.1"/>
    </source>
</evidence>
<organism evidence="3 4">
    <name type="scientific">Rhizopus stolonifer</name>
    <name type="common">Rhizopus nigricans</name>
    <dbReference type="NCBI Taxonomy" id="4846"/>
    <lineage>
        <taxon>Eukaryota</taxon>
        <taxon>Fungi</taxon>
        <taxon>Fungi incertae sedis</taxon>
        <taxon>Mucoromycota</taxon>
        <taxon>Mucoromycotina</taxon>
        <taxon>Mucoromycetes</taxon>
        <taxon>Mucorales</taxon>
        <taxon>Mucorineae</taxon>
        <taxon>Rhizopodaceae</taxon>
        <taxon>Rhizopus</taxon>
    </lineage>
</organism>
<evidence type="ECO:0000256" key="2">
    <source>
        <dbReference type="ARBA" id="ARBA00022737"/>
    </source>
</evidence>
<dbReference type="SUPFAM" id="SSF117281">
    <property type="entry name" value="Kelch motif"/>
    <property type="match status" value="1"/>
</dbReference>
<comment type="caution">
    <text evidence="3">The sequence shown here is derived from an EMBL/GenBank/DDBJ whole genome shotgun (WGS) entry which is preliminary data.</text>
</comment>
<name>A0A367K2E6_RHIST</name>
<evidence type="ECO:0000313" key="4">
    <source>
        <dbReference type="Proteomes" id="UP000253551"/>
    </source>
</evidence>
<dbReference type="EMBL" id="PJQM01002320">
    <property type="protein sequence ID" value="RCH96338.1"/>
    <property type="molecule type" value="Genomic_DNA"/>
</dbReference>
<sequence>MSGKWEYAYMTGPVVPQERKMHTTTLLPDGETILMYGGTNDDTSALMDYCYTLNLKSMQWTYHNLVAPLGVSGPRSHHAAVMVNDTNLFIMFGLNKDSNPTNDLLILDIRDVNKIAFADKYPIDLDSSVGNITGNNDSINRDITGNEGLSTGATAGIAVGSIAVSHDLRTDKELTNGSPESQMLDVDWDKIDSHYYQEVQPPEQFLKSQPPNEYQQAYVSRNSVAGDRVSEPSSATVVSPDVRLTEHSPRMVMHAVKPNGGH</sequence>
<dbReference type="InterPro" id="IPR015915">
    <property type="entry name" value="Kelch-typ_b-propeller"/>
</dbReference>
<reference evidence="3 4" key="1">
    <citation type="journal article" date="2018" name="G3 (Bethesda)">
        <title>Phylogenetic and Phylogenomic Definition of Rhizopus Species.</title>
        <authorList>
            <person name="Gryganskyi A.P."/>
            <person name="Golan J."/>
            <person name="Dolatabadi S."/>
            <person name="Mondo S."/>
            <person name="Robb S."/>
            <person name="Idnurm A."/>
            <person name="Muszewska A."/>
            <person name="Steczkiewicz K."/>
            <person name="Masonjones S."/>
            <person name="Liao H.L."/>
            <person name="Gajdeczka M.T."/>
            <person name="Anike F."/>
            <person name="Vuek A."/>
            <person name="Anishchenko I.M."/>
            <person name="Voigt K."/>
            <person name="de Hoog G.S."/>
            <person name="Smith M.E."/>
            <person name="Heitman J."/>
            <person name="Vilgalys R."/>
            <person name="Stajich J.E."/>
        </authorList>
    </citation>
    <scope>NUCLEOTIDE SEQUENCE [LARGE SCALE GENOMIC DNA]</scope>
    <source>
        <strain evidence="3 4">LSU 92-RS-03</strain>
    </source>
</reference>
<evidence type="ECO:0000256" key="1">
    <source>
        <dbReference type="ARBA" id="ARBA00022441"/>
    </source>
</evidence>
<dbReference type="Proteomes" id="UP000253551">
    <property type="component" value="Unassembled WGS sequence"/>
</dbReference>
<dbReference type="PANTHER" id="PTHR46093">
    <property type="entry name" value="ACYL-COA-BINDING DOMAIN-CONTAINING PROTEIN 5"/>
    <property type="match status" value="1"/>
</dbReference>